<gene>
    <name evidence="2" type="ORF">MNBD_ALPHA05-1504</name>
</gene>
<evidence type="ECO:0008006" key="3">
    <source>
        <dbReference type="Google" id="ProtNLM"/>
    </source>
</evidence>
<dbReference type="InterPro" id="IPR011990">
    <property type="entry name" value="TPR-like_helical_dom_sf"/>
</dbReference>
<dbReference type="PROSITE" id="PS51257">
    <property type="entry name" value="PROKAR_LIPOPROTEIN"/>
    <property type="match status" value="1"/>
</dbReference>
<organism evidence="2">
    <name type="scientific">hydrothermal vent metagenome</name>
    <dbReference type="NCBI Taxonomy" id="652676"/>
    <lineage>
        <taxon>unclassified sequences</taxon>
        <taxon>metagenomes</taxon>
        <taxon>ecological metagenomes</taxon>
    </lineage>
</organism>
<accession>A0A3B0SM78</accession>
<reference evidence="2" key="1">
    <citation type="submission" date="2018-06" db="EMBL/GenBank/DDBJ databases">
        <authorList>
            <person name="Zhirakovskaya E."/>
        </authorList>
    </citation>
    <scope>NUCLEOTIDE SEQUENCE</scope>
</reference>
<protein>
    <recommendedName>
        <fullName evidence="3">Sel1 repeat family protein</fullName>
    </recommendedName>
</protein>
<sequence length="230" mass="24256">MSATISKARLPATILATLLAAALLGACATGPSHEARGPAPSINQPERLLAYARQTQANKGCDKAIPTYRVIAGFGEGFEVAQYELGACLLEIAPTSKQAALLTQEGLFWLRRAAWAGNARAQWRLAMVLSGAPASPHAGNVDAVPTEAMGWALVYKENGTRALYGLAPVFPKVLNHLNTTLSQSAKAEATTFADDFVEVKMAIYTPPARGQNAEKPGKPQGQGQHGAGRH</sequence>
<dbReference type="AlphaFoldDB" id="A0A3B0SM78"/>
<name>A0A3B0SM78_9ZZZZ</name>
<feature type="region of interest" description="Disordered" evidence="1">
    <location>
        <begin position="207"/>
        <end position="230"/>
    </location>
</feature>
<proteinExistence type="predicted"/>
<evidence type="ECO:0000256" key="1">
    <source>
        <dbReference type="SAM" id="MobiDB-lite"/>
    </source>
</evidence>
<evidence type="ECO:0000313" key="2">
    <source>
        <dbReference type="EMBL" id="VAW06538.1"/>
    </source>
</evidence>
<dbReference type="Gene3D" id="1.25.40.10">
    <property type="entry name" value="Tetratricopeptide repeat domain"/>
    <property type="match status" value="1"/>
</dbReference>
<dbReference type="EMBL" id="UOEH01000525">
    <property type="protein sequence ID" value="VAW06538.1"/>
    <property type="molecule type" value="Genomic_DNA"/>
</dbReference>